<keyword evidence="3" id="KW-1185">Reference proteome</keyword>
<keyword evidence="1" id="KW-0472">Membrane</keyword>
<gene>
    <name evidence="2" type="ORF">BXT84_00460</name>
</gene>
<dbReference type="InterPro" id="IPR027417">
    <property type="entry name" value="P-loop_NTPase"/>
</dbReference>
<dbReference type="Proteomes" id="UP000325292">
    <property type="component" value="Chromosome"/>
</dbReference>
<keyword evidence="1" id="KW-1133">Transmembrane helix</keyword>
<evidence type="ECO:0000256" key="1">
    <source>
        <dbReference type="SAM" id="Phobius"/>
    </source>
</evidence>
<accession>A0ABM6RMU7</accession>
<name>A0ABM6RMU7_9FIRM</name>
<evidence type="ECO:0000313" key="3">
    <source>
        <dbReference type="Proteomes" id="UP000325292"/>
    </source>
</evidence>
<proteinExistence type="predicted"/>
<protein>
    <submittedName>
        <fullName evidence="2">Uncharacterized protein</fullName>
    </submittedName>
</protein>
<reference evidence="2 3" key="1">
    <citation type="journal article" date="2019" name="Sci. Rep.">
        <title>Sulfobacillus thermotolerans: new insights into resistance and metabolic capacities of acidophilic chemolithotrophs.</title>
        <authorList>
            <person name="Panyushkina A.E."/>
            <person name="Babenko V.V."/>
            <person name="Nikitina A.S."/>
            <person name="Selezneva O.V."/>
            <person name="Tsaplina I.A."/>
            <person name="Letarova M.A."/>
            <person name="Kostryukova E.S."/>
            <person name="Letarov A.V."/>
        </authorList>
    </citation>
    <scope>NUCLEOTIDE SEQUENCE [LARGE SCALE GENOMIC DNA]</scope>
    <source>
        <strain evidence="2 3">Kr1</strain>
    </source>
</reference>
<organism evidence="2 3">
    <name type="scientific">Sulfobacillus thermotolerans</name>
    <dbReference type="NCBI Taxonomy" id="338644"/>
    <lineage>
        <taxon>Bacteria</taxon>
        <taxon>Bacillati</taxon>
        <taxon>Bacillota</taxon>
        <taxon>Clostridia</taxon>
        <taxon>Eubacteriales</taxon>
        <taxon>Clostridiales Family XVII. Incertae Sedis</taxon>
        <taxon>Sulfobacillus</taxon>
    </lineage>
</organism>
<evidence type="ECO:0000313" key="2">
    <source>
        <dbReference type="EMBL" id="AUW92608.1"/>
    </source>
</evidence>
<sequence>MQILFVGYDSSDARLEEAREAGHAVDHHAGLLDAPAQGQLWKGLMLAPPDVVWVRWSAVSPLDVASLRRFRVARPTVRLVIDIPETLQPPDTTLGELVAMGIYDIVGPMQSLRDSLRKTPTYADAARWQWGGVTESDAVTPTDKRRPVIEKKIASTRRPALITVRGLLPGAGTTLLAIAVARWLAEHGYPTALLEYFAPDQHKPSDLARMMADDRHQWPSVLHVFPSGPTFGPRQPAALLVTVMAARQAAYIVLDLGAGVSADVPMLVDLELSVCPPPTRWAQVPALAQSDTLLPLSRAEPVIWMPGTPNEAVKARCRHVLPLPDSNFPALSPALDMALGRLLAPIRPDVVVPWWKLWWHKHHDRIRPWALSVGGLGVLGLLVYAVAIHWSHGPWPHWHFTRWIQMGRHTV</sequence>
<dbReference type="EMBL" id="CP019454">
    <property type="protein sequence ID" value="AUW92608.1"/>
    <property type="molecule type" value="Genomic_DNA"/>
</dbReference>
<dbReference type="SUPFAM" id="SSF52540">
    <property type="entry name" value="P-loop containing nucleoside triphosphate hydrolases"/>
    <property type="match status" value="1"/>
</dbReference>
<keyword evidence="1" id="KW-0812">Transmembrane</keyword>
<feature type="transmembrane region" description="Helical" evidence="1">
    <location>
        <begin position="369"/>
        <end position="390"/>
    </location>
</feature>